<protein>
    <submittedName>
        <fullName evidence="2">Glyoxalase family protein</fullName>
    </submittedName>
</protein>
<dbReference type="eggNOG" id="COG0346">
    <property type="taxonomic scope" value="Bacteria"/>
</dbReference>
<name>K6YTU6_9ALTE</name>
<reference evidence="2 3" key="1">
    <citation type="journal article" date="2017" name="Antonie Van Leeuwenhoek">
        <title>Rhizobium rhizosphaerae sp. nov., a novel species isolated from rice rhizosphere.</title>
        <authorList>
            <person name="Zhao J.J."/>
            <person name="Zhang J."/>
            <person name="Zhang R.J."/>
            <person name="Zhang C.W."/>
            <person name="Yin H.Q."/>
            <person name="Zhang X.X."/>
        </authorList>
    </citation>
    <scope>NUCLEOTIDE SEQUENCE [LARGE SCALE GENOMIC DNA]</scope>
    <source>
        <strain evidence="2 3">BSs20135</strain>
    </source>
</reference>
<dbReference type="InterPro" id="IPR029068">
    <property type="entry name" value="Glyas_Bleomycin-R_OHBP_Dase"/>
</dbReference>
<dbReference type="Gene3D" id="3.10.180.10">
    <property type="entry name" value="2,3-Dihydroxybiphenyl 1,2-Dioxygenase, domain 1"/>
    <property type="match status" value="1"/>
</dbReference>
<dbReference type="PROSITE" id="PS51819">
    <property type="entry name" value="VOC"/>
    <property type="match status" value="1"/>
</dbReference>
<dbReference type="AlphaFoldDB" id="K6YTU6"/>
<dbReference type="CDD" id="cd06587">
    <property type="entry name" value="VOC"/>
    <property type="match status" value="1"/>
</dbReference>
<evidence type="ECO:0000313" key="2">
    <source>
        <dbReference type="EMBL" id="GAC20138.1"/>
    </source>
</evidence>
<dbReference type="InterPro" id="IPR037523">
    <property type="entry name" value="VOC_core"/>
</dbReference>
<dbReference type="STRING" id="493475.GARC_3179"/>
<dbReference type="Proteomes" id="UP000006327">
    <property type="component" value="Unassembled WGS sequence"/>
</dbReference>
<proteinExistence type="predicted"/>
<dbReference type="OrthoDB" id="9179860at2"/>
<evidence type="ECO:0000313" key="3">
    <source>
        <dbReference type="Proteomes" id="UP000006327"/>
    </source>
</evidence>
<comment type="caution">
    <text evidence="2">The sequence shown here is derived from an EMBL/GenBank/DDBJ whole genome shotgun (WGS) entry which is preliminary data.</text>
</comment>
<feature type="domain" description="VOC" evidence="1">
    <location>
        <begin position="4"/>
        <end position="124"/>
    </location>
</feature>
<dbReference type="SUPFAM" id="SSF54593">
    <property type="entry name" value="Glyoxalase/Bleomycin resistance protein/Dihydroxybiphenyl dioxygenase"/>
    <property type="match status" value="1"/>
</dbReference>
<organism evidence="2 3">
    <name type="scientific">Paraglaciecola arctica BSs20135</name>
    <dbReference type="NCBI Taxonomy" id="493475"/>
    <lineage>
        <taxon>Bacteria</taxon>
        <taxon>Pseudomonadati</taxon>
        <taxon>Pseudomonadota</taxon>
        <taxon>Gammaproteobacteria</taxon>
        <taxon>Alteromonadales</taxon>
        <taxon>Alteromonadaceae</taxon>
        <taxon>Paraglaciecola</taxon>
    </lineage>
</organism>
<evidence type="ECO:0000259" key="1">
    <source>
        <dbReference type="PROSITE" id="PS51819"/>
    </source>
</evidence>
<dbReference type="EMBL" id="BAEO01000047">
    <property type="protein sequence ID" value="GAC20138.1"/>
    <property type="molecule type" value="Genomic_DNA"/>
</dbReference>
<dbReference type="Pfam" id="PF00903">
    <property type="entry name" value="Glyoxalase"/>
    <property type="match status" value="1"/>
</dbReference>
<sequence length="125" mass="14330">MQSKLEHINVTVRDSDATASILSHIFDWKIRWTGAAKDNGRTIHLGGEDTYLALYSHGDKHLADTSHKTITHLNHIGILVDDLDKTEQKTKERGFVTYNHGDYEPGKRFYFDLEEGIEIEVISYQ</sequence>
<accession>K6YTU6</accession>
<gene>
    <name evidence="2" type="ORF">GARC_3179</name>
</gene>
<dbReference type="InterPro" id="IPR004360">
    <property type="entry name" value="Glyas_Fos-R_dOase_dom"/>
</dbReference>
<dbReference type="RefSeq" id="WP_007621738.1">
    <property type="nucleotide sequence ID" value="NZ_BAEO01000047.1"/>
</dbReference>
<keyword evidence="3" id="KW-1185">Reference proteome</keyword>